<feature type="domain" description="HNH nuclease" evidence="1">
    <location>
        <begin position="119"/>
        <end position="176"/>
    </location>
</feature>
<dbReference type="InterPro" id="IPR003615">
    <property type="entry name" value="HNH_nuc"/>
</dbReference>
<keyword evidence="2" id="KW-0378">Hydrolase</keyword>
<dbReference type="Proteomes" id="UP000233365">
    <property type="component" value="Unassembled WGS sequence"/>
</dbReference>
<dbReference type="SMART" id="SM00507">
    <property type="entry name" value="HNHc"/>
    <property type="match status" value="1"/>
</dbReference>
<organism evidence="2 3">
    <name type="scientific">Thalassospira povalilytica</name>
    <dbReference type="NCBI Taxonomy" id="732237"/>
    <lineage>
        <taxon>Bacteria</taxon>
        <taxon>Pseudomonadati</taxon>
        <taxon>Pseudomonadota</taxon>
        <taxon>Alphaproteobacteria</taxon>
        <taxon>Rhodospirillales</taxon>
        <taxon>Thalassospiraceae</taxon>
        <taxon>Thalassospira</taxon>
    </lineage>
</organism>
<evidence type="ECO:0000313" key="2">
    <source>
        <dbReference type="EMBL" id="PKR47971.1"/>
    </source>
</evidence>
<evidence type="ECO:0000259" key="1">
    <source>
        <dbReference type="SMART" id="SM00507"/>
    </source>
</evidence>
<dbReference type="GO" id="GO:0004519">
    <property type="term" value="F:endonuclease activity"/>
    <property type="evidence" value="ECO:0007669"/>
    <property type="project" value="UniProtKB-KW"/>
</dbReference>
<protein>
    <submittedName>
        <fullName evidence="2">HNH endonuclease</fullName>
    </submittedName>
</protein>
<dbReference type="CDD" id="cd00085">
    <property type="entry name" value="HNHc"/>
    <property type="match status" value="1"/>
</dbReference>
<name>A0ABX4R698_9PROT</name>
<dbReference type="EMBL" id="PGTS01000007">
    <property type="protein sequence ID" value="PKR47971.1"/>
    <property type="molecule type" value="Genomic_DNA"/>
</dbReference>
<sequence>MRWWECVELALINLNGLAPLKEIYAEVFSIRSKRQLSIPVSLEATVRKELEYNSSDSTNWRQSRDIFFSVHGIGNGVWGLRSMIEHNPRAYDIEEPEEDQNLSLRELTITRIVRDTALSKRLKALHRFQCQMCGTAIPMKDGRSYVEAHHIIPLGKPHNGPDIASNVLVVCPNHHAMLDLGAVGLKRDDLSEMCGHAISQESLDYHNTVIAGISPSSE</sequence>
<evidence type="ECO:0000313" key="3">
    <source>
        <dbReference type="Proteomes" id="UP000233365"/>
    </source>
</evidence>
<keyword evidence="2" id="KW-0255">Endonuclease</keyword>
<proteinExistence type="predicted"/>
<dbReference type="RefSeq" id="WP_101247917.1">
    <property type="nucleotide sequence ID" value="NZ_PGTS01000007.1"/>
</dbReference>
<accession>A0ABX4R698</accession>
<keyword evidence="3" id="KW-1185">Reference proteome</keyword>
<gene>
    <name evidence="2" type="ORF">CU041_17895</name>
</gene>
<dbReference type="Gene3D" id="1.10.30.50">
    <property type="match status" value="1"/>
</dbReference>
<keyword evidence="2" id="KW-0540">Nuclease</keyword>
<reference evidence="2 3" key="1">
    <citation type="submission" date="2017-11" db="EMBL/GenBank/DDBJ databases">
        <title>Biodiversity and function of Thalassospira species in the particle-attached aromatic-hydrocarbon-degrading consortia from the surface seawater of the China South Sea.</title>
        <authorList>
            <person name="Dong C."/>
            <person name="Liu R."/>
            <person name="Shao Z."/>
        </authorList>
    </citation>
    <scope>NUCLEOTIDE SEQUENCE [LARGE SCALE GENOMIC DNA]</scope>
    <source>
        <strain evidence="2 3">139Z-12</strain>
    </source>
</reference>
<comment type="caution">
    <text evidence="2">The sequence shown here is derived from an EMBL/GenBank/DDBJ whole genome shotgun (WGS) entry which is preliminary data.</text>
</comment>
<dbReference type="Pfam" id="PF13391">
    <property type="entry name" value="HNH_2"/>
    <property type="match status" value="1"/>
</dbReference>